<dbReference type="PROSITE" id="PS51257">
    <property type="entry name" value="PROKAR_LIPOPROTEIN"/>
    <property type="match status" value="1"/>
</dbReference>
<reference evidence="2 3" key="1">
    <citation type="submission" date="2019-07" db="EMBL/GenBank/DDBJ databases">
        <title>Whole genome shotgun sequence of Adhaeribacter aerolatus NBRC 106133.</title>
        <authorList>
            <person name="Hosoyama A."/>
            <person name="Uohara A."/>
            <person name="Ohji S."/>
            <person name="Ichikawa N."/>
        </authorList>
    </citation>
    <scope>NUCLEOTIDE SEQUENCE [LARGE SCALE GENOMIC DNA]</scope>
    <source>
        <strain evidence="2 3">NBRC 106133</strain>
    </source>
</reference>
<keyword evidence="1" id="KW-0812">Transmembrane</keyword>
<name>A0A512AZY5_9BACT</name>
<protein>
    <recommendedName>
        <fullName evidence="4">Phosphatidate cytidylyltransferase</fullName>
    </recommendedName>
</protein>
<dbReference type="EMBL" id="BJYS01000020">
    <property type="protein sequence ID" value="GEO05087.1"/>
    <property type="molecule type" value="Genomic_DNA"/>
</dbReference>
<keyword evidence="3" id="KW-1185">Reference proteome</keyword>
<keyword evidence="1" id="KW-0472">Membrane</keyword>
<gene>
    <name evidence="2" type="ORF">AAE02nite_27510</name>
</gene>
<dbReference type="AlphaFoldDB" id="A0A512AZY5"/>
<organism evidence="2 3">
    <name type="scientific">Adhaeribacter aerolatus</name>
    <dbReference type="NCBI Taxonomy" id="670289"/>
    <lineage>
        <taxon>Bacteria</taxon>
        <taxon>Pseudomonadati</taxon>
        <taxon>Bacteroidota</taxon>
        <taxon>Cytophagia</taxon>
        <taxon>Cytophagales</taxon>
        <taxon>Hymenobacteraceae</taxon>
        <taxon>Adhaeribacter</taxon>
    </lineage>
</organism>
<evidence type="ECO:0000313" key="2">
    <source>
        <dbReference type="EMBL" id="GEO05087.1"/>
    </source>
</evidence>
<evidence type="ECO:0000313" key="3">
    <source>
        <dbReference type="Proteomes" id="UP000321532"/>
    </source>
</evidence>
<dbReference type="Proteomes" id="UP000321532">
    <property type="component" value="Unassembled WGS sequence"/>
</dbReference>
<feature type="transmembrane region" description="Helical" evidence="1">
    <location>
        <begin position="40"/>
        <end position="59"/>
    </location>
</feature>
<evidence type="ECO:0008006" key="4">
    <source>
        <dbReference type="Google" id="ProtNLM"/>
    </source>
</evidence>
<accession>A0A512AZY5</accession>
<keyword evidence="1" id="KW-1133">Transmembrane helix</keyword>
<proteinExistence type="predicted"/>
<comment type="caution">
    <text evidence="2">The sequence shown here is derived from an EMBL/GenBank/DDBJ whole genome shotgun (WGS) entry which is preliminary data.</text>
</comment>
<sequence length="69" mass="8193">MYSYYYKIMKNLKPILSLLIVLISFTMSSCELLGDVMEFTMWTTLIVVGIVILLIMWIVRKIRGPRNRY</sequence>
<evidence type="ECO:0000256" key="1">
    <source>
        <dbReference type="SAM" id="Phobius"/>
    </source>
</evidence>